<protein>
    <recommendedName>
        <fullName evidence="4">DUF2178 domain-containing protein</fullName>
    </recommendedName>
</protein>
<evidence type="ECO:0000256" key="1">
    <source>
        <dbReference type="SAM" id="Phobius"/>
    </source>
</evidence>
<reference evidence="2 3" key="1">
    <citation type="journal article" date="2019" name="Int. J. Syst. Evol. Microbiol.">
        <title>The Global Catalogue of Microorganisms (GCM) 10K type strain sequencing project: providing services to taxonomists for standard genome sequencing and annotation.</title>
        <authorList>
            <consortium name="The Broad Institute Genomics Platform"/>
            <consortium name="The Broad Institute Genome Sequencing Center for Infectious Disease"/>
            <person name="Wu L."/>
            <person name="Ma J."/>
        </authorList>
    </citation>
    <scope>NUCLEOTIDE SEQUENCE [LARGE SCALE GENOMIC DNA]</scope>
    <source>
        <strain evidence="2 3">CGMCC 1.12543</strain>
    </source>
</reference>
<dbReference type="EMBL" id="JBHSQH010000001">
    <property type="protein sequence ID" value="MFC5972475.1"/>
    <property type="molecule type" value="Genomic_DNA"/>
</dbReference>
<dbReference type="Proteomes" id="UP001596099">
    <property type="component" value="Unassembled WGS sequence"/>
</dbReference>
<keyword evidence="1" id="KW-1133">Transmembrane helix</keyword>
<organism evidence="2 3">
    <name type="scientific">Halomarina salina</name>
    <dbReference type="NCBI Taxonomy" id="1872699"/>
    <lineage>
        <taxon>Archaea</taxon>
        <taxon>Methanobacteriati</taxon>
        <taxon>Methanobacteriota</taxon>
        <taxon>Stenosarchaea group</taxon>
        <taxon>Halobacteria</taxon>
        <taxon>Halobacteriales</taxon>
        <taxon>Natronomonadaceae</taxon>
        <taxon>Halomarina</taxon>
    </lineage>
</organism>
<keyword evidence="3" id="KW-1185">Reference proteome</keyword>
<evidence type="ECO:0000313" key="2">
    <source>
        <dbReference type="EMBL" id="MFC5972475.1"/>
    </source>
</evidence>
<dbReference type="AlphaFoldDB" id="A0ABD5RQI8"/>
<evidence type="ECO:0000313" key="3">
    <source>
        <dbReference type="Proteomes" id="UP001596099"/>
    </source>
</evidence>
<feature type="transmembrane region" description="Helical" evidence="1">
    <location>
        <begin position="97"/>
        <end position="118"/>
    </location>
</feature>
<keyword evidence="1" id="KW-0472">Membrane</keyword>
<evidence type="ECO:0008006" key="4">
    <source>
        <dbReference type="Google" id="ProtNLM"/>
    </source>
</evidence>
<sequence>MVSTTSKYMLAFTTLSLAVGAALFVLGIPPAIWWLSASLGTTLLVGVTAREVFDMDRSTSGPIEGRARGLSVSVLSVLMVAEGMLFGFPMFNPFGEGHVWGLTVFVLVWWGVLLVMLVSGLGELFGIYQPDA</sequence>
<keyword evidence="1" id="KW-0812">Transmembrane</keyword>
<comment type="caution">
    <text evidence="2">The sequence shown here is derived from an EMBL/GenBank/DDBJ whole genome shotgun (WGS) entry which is preliminary data.</text>
</comment>
<proteinExistence type="predicted"/>
<feature type="transmembrane region" description="Helical" evidence="1">
    <location>
        <begin position="31"/>
        <end position="49"/>
    </location>
</feature>
<name>A0ABD5RQI8_9EURY</name>
<feature type="transmembrane region" description="Helical" evidence="1">
    <location>
        <begin position="70"/>
        <end position="91"/>
    </location>
</feature>
<gene>
    <name evidence="2" type="ORF">ACFPYI_14135</name>
</gene>
<dbReference type="RefSeq" id="WP_247415835.1">
    <property type="nucleotide sequence ID" value="NZ_JALLGW010000001.1"/>
</dbReference>
<accession>A0ABD5RQI8</accession>